<dbReference type="InterPro" id="IPR042202">
    <property type="entry name" value="Duffy-ag-bd_sf"/>
</dbReference>
<sequence length="2346" mass="264466">MAPQSGGHTHDESVKDLFDRIGKEVHEQVKKEADQRSNGVLNGTLSQVSVNSETVSSPDPCSFEYTKHTTSANGTTKSDPCGNGTGTGEVVNRFSDTLGGQCTDSKIKGNKYNSKSGKDCGACAPFRRLHLCNKNMEKMGTNKNDSKAKHDLLAEVCRAAKYEGESLKRYHDSYKINNNDSQICTVLARSFADIGDIVRGKDLFYGNEQEKKERKQLDDKLKTIFGNIYDNLKGAQNYYEDKDSDKNYYQLREDWWEANRETVWKAITCNADGTYFRPTCDSGDGKGQYTANKQCRCTKLSGGKGRKAGEVNVVPTYFDYVPQYLRWFEEWAEDFCRKRKHKLENAKEQCRKPNNEDKYCDLNRHNCEKTIRGDYVFDEDDDCKDCQYSCSHFVKWLDNQKLEFDKQKQKYETEISGGGSCGGASGRSRNRKKRAATTSNYDGYESKFYKILKVDYRDVKTFLEKLSKEKACTKNTEIEEGGEIDFKNVISTSDKNSGDDGSNKTFSRTDICQACPWCGAQKNSTGSNTKWTAKGDEKCGIGRDYNKYESTPIEVLTGDKTKSDMVKKYKEFCANGGTTAAANGVNGEKVGESAPGEKGKNSATVGDSQIEKWICYYKKNDENDDNNGAINFCVLQDDKASTSKRTDKSYNVFFWDWVHDMLHDSVEWRKQLSNCLKNNNGNTCNKKNNCKGNCGCFKNWINKKSEEWGQIKEHFRKQKDIFNETDCNPFVTLEFLLEKDKLLKNIKDTHADANDIERIRQMLQETGFDGADDAASGGHDKCNKGGDNKKDTTIDAFLQEELKEAEDCLQKQEECKKQQEEEEHRNRGRSEIPAGEGPKQENEEDDEDEEEEESGDEAGGEGENDDSHQEDADAEGPKDHTPQEDKLDVCNIVKEVFDDETALKDACGLKYGPGGKEKFPNWKCITPTGSNTSDSVAKSGDSSGAICVPPRRRKLYIHKVDTMGTDTASLREWFVKSAAVETFFLWHNYKERWKLEKEAEREREGGDLLLLPLANSVPRGSVGPQGPPGLPGLVPGGLVAGVPSVGGVPGVGGIPGVGPFGGVLPSTGAGPYPPSLPPNVGSGPSEPGLGGQLDQLVGSGTDLSGASPSGGPDSDLRSGEIPPAFLRQMFYTIADYRDILVHGGKDTSGTTKEGGGDSSDSDRYIVLEAGGNEQKAAMEKIQEKITSALKESDNKDTSVKKPVQDDQNSDKKQREDFWTNYGKSIWEGMLCALTYNTESGGKDQKIEQDTKVKTELYDKNTKDTGKYHYDNVTLEEESGEKTNNPTTLKNFVVRPTFFRYLEEWGETFCGTRKRLLKDVKDNCRNSDNPGHEYCSGDGENCDLTDVSKKGVLVDLQCPSCAKPCRLYKRWIRRKKEEFEKQKGIYDKQKEKCEKEGVSAKNNKDDNEFCRKLKEECTTAGDFLNRLKKGPCKNNSESREGNGEDDINFTNTEQTFGHKKYCGTCSKFKIKCENGKCTGGAATEKKCNGTMNISAEEIAKMRSSTNDVDMLVSDNDPNGFKGNLEACQDKCIFEGIRKDEWKCGKVCGLDICTLQKTNNKNEEGKEHIIMKELVKRWLETFFDDYNRIRTKLKPCMNDGKELKCIKECVEKCTCVKKWAEEKKKEWKNINEKYIQEYTKNNAGGNTLTNFLEQAPFKYEVDIAMKPCNLNNFEKSKYCAVAANTESGKKIDIVECLLDKLEEKVTSCPGKPSGDQTEQSCDTLPPPLTHHQRNPLKRKKPNICPAQPVEEVKDDGKCDEKEEEKDKGDEQEEPSSNGSDSAEPNQDPEGPTELAEPEQEDQTKQIDNKPAPAPVPAGGDKKTKQRRSLPKPVEQSPLLPYALSASAFPWTVGVAFVALTYWFLKVIYTCFLVFLYMYVVYLRGFYVCIYKKTKSPVDLFSVLEIPKSDYEIPTTKSSNRYISYKSAQYRGKRYIYIEGDTSSDEDKYAFMSDTTDITSSESEYEEMYINDIYVPGSPKYKTLIEVVLEPSKSDTQNNIQSGDINSGKNTPSDTPPPITEEEWNELKQNFISQYVVREPLDVPNDYTSGTIPTNTNNTTMSRDIVDNNTHPTMSHDNVDNNAHPTTSRDTLDQKPFIMSIHDRNLLSGDEYNYDMINNIGNNDLYSDIYTRSGSNDVYSGIDLINDTLSGGNHDIYDEILKRKENELFGTNHTKRTNAYSVGSPTNSDPIHNQLELFHKWLDRHRDMCEKWDKNNKVDILNQLKEEWNKDNNKHSSDIQTSDIPSSNKMLNTDVSIQINMNDPKPTNEFSNMDTYPNNYSMDNILDDLDKTYNESYYDFYEDNKSFVDDNIYVDHNNKDLPTEIHIEMDVNNHKVVKDKYPIGDVWDI</sequence>
<dbReference type="Proteomes" id="UP000240500">
    <property type="component" value="Chromosome 4"/>
</dbReference>
<dbReference type="InterPro" id="IPR041480">
    <property type="entry name" value="CIDR1_gamma"/>
</dbReference>
<dbReference type="Gene3D" id="1.20.58.830">
    <property type="match status" value="3"/>
</dbReference>
<keyword evidence="2" id="KW-0812">Transmembrane</keyword>
<feature type="domain" description="Duffy-binding-like" evidence="3">
    <location>
        <begin position="653"/>
        <end position="814"/>
    </location>
</feature>
<evidence type="ECO:0000259" key="3">
    <source>
        <dbReference type="Pfam" id="PF03011"/>
    </source>
</evidence>
<dbReference type="Pfam" id="PF05424">
    <property type="entry name" value="Duffy_binding"/>
    <property type="match status" value="2"/>
</dbReference>
<feature type="compositionally biased region" description="Basic residues" evidence="1">
    <location>
        <begin position="1728"/>
        <end position="1739"/>
    </location>
</feature>
<evidence type="ECO:0000259" key="8">
    <source>
        <dbReference type="Pfam" id="PF22672"/>
    </source>
</evidence>
<dbReference type="Pfam" id="PF22672">
    <property type="entry name" value="DBL_C"/>
    <property type="match status" value="2"/>
</dbReference>
<feature type="region of interest" description="Disordered" evidence="1">
    <location>
        <begin position="1705"/>
        <end position="1830"/>
    </location>
</feature>
<dbReference type="Gene3D" id="1.20.58.1930">
    <property type="match status" value="1"/>
</dbReference>
<feature type="transmembrane region" description="Helical" evidence="2">
    <location>
        <begin position="1864"/>
        <end position="1884"/>
    </location>
</feature>
<dbReference type="InterPro" id="IPR029211">
    <property type="entry name" value="PfEMP1_ATS"/>
</dbReference>
<dbReference type="InterPro" id="IPR008602">
    <property type="entry name" value="Duffy-antigen-binding"/>
</dbReference>
<dbReference type="EMBL" id="LT969567">
    <property type="protein sequence ID" value="SOV76095.1"/>
    <property type="molecule type" value="Genomic_DNA"/>
</dbReference>
<feature type="compositionally biased region" description="Basic and acidic residues" evidence="1">
    <location>
        <begin position="778"/>
        <end position="790"/>
    </location>
</feature>
<feature type="region of interest" description="Disordered" evidence="1">
    <location>
        <begin position="1990"/>
        <end position="2018"/>
    </location>
</feature>
<dbReference type="FunFam" id="1.10.1900.40:FF:000001">
    <property type="entry name" value="Erythrocyte membrane protein 1"/>
    <property type="match status" value="1"/>
</dbReference>
<accession>A0A2P9D4X6</accession>
<feature type="compositionally biased region" description="Polar residues" evidence="1">
    <location>
        <begin position="1772"/>
        <end position="1782"/>
    </location>
</feature>
<feature type="region of interest" description="Disordered" evidence="1">
    <location>
        <begin position="1188"/>
        <end position="1214"/>
    </location>
</feature>
<organism evidence="9 10">
    <name type="scientific">Plasmodium reichenowi</name>
    <dbReference type="NCBI Taxonomy" id="5854"/>
    <lineage>
        <taxon>Eukaryota</taxon>
        <taxon>Sar</taxon>
        <taxon>Alveolata</taxon>
        <taxon>Apicomplexa</taxon>
        <taxon>Aconoidasida</taxon>
        <taxon>Haemosporida</taxon>
        <taxon>Plasmodiidae</taxon>
        <taxon>Plasmodium</taxon>
        <taxon>Plasmodium (Laverania)</taxon>
    </lineage>
</organism>
<dbReference type="InterPro" id="IPR004258">
    <property type="entry name" value="DBL"/>
</dbReference>
<dbReference type="GO" id="GO:0046789">
    <property type="term" value="F:host cell surface receptor binding"/>
    <property type="evidence" value="ECO:0007669"/>
    <property type="project" value="InterPro"/>
</dbReference>
<dbReference type="Gene3D" id="1.20.1310.20">
    <property type="entry name" value="Duffy-antigen binding domain"/>
    <property type="match status" value="2"/>
</dbReference>
<feature type="compositionally biased region" description="Low complexity" evidence="1">
    <location>
        <begin position="1102"/>
        <end position="1113"/>
    </location>
</feature>
<dbReference type="InterPro" id="IPR054595">
    <property type="entry name" value="DBL_C"/>
</dbReference>
<feature type="region of interest" description="Disordered" evidence="1">
    <location>
        <begin position="769"/>
        <end position="790"/>
    </location>
</feature>
<feature type="compositionally biased region" description="Basic and acidic residues" evidence="1">
    <location>
        <begin position="1190"/>
        <end position="1214"/>
    </location>
</feature>
<feature type="domain" description="Duffy-binding-like" evidence="8">
    <location>
        <begin position="1303"/>
        <end position="1459"/>
    </location>
</feature>
<dbReference type="Gene3D" id="1.10.1900.40">
    <property type="entry name" value="Acidic terminal segments, variant surface antigen of PfEMP1"/>
    <property type="match status" value="2"/>
</dbReference>
<feature type="region of interest" description="Disordered" evidence="1">
    <location>
        <begin position="1068"/>
        <end position="1120"/>
    </location>
</feature>
<feature type="compositionally biased region" description="Polar residues" evidence="1">
    <location>
        <begin position="2066"/>
        <end position="2086"/>
    </location>
</feature>
<feature type="domain" description="Duffy-antigen binding" evidence="4">
    <location>
        <begin position="121"/>
        <end position="326"/>
    </location>
</feature>
<feature type="region of interest" description="Disordered" evidence="1">
    <location>
        <begin position="413"/>
        <end position="436"/>
    </location>
</feature>
<reference evidence="9 10" key="1">
    <citation type="submission" date="2016-09" db="EMBL/GenBank/DDBJ databases">
        <authorList>
            <consortium name="Pathogen Informatics"/>
        </authorList>
    </citation>
    <scope>NUCLEOTIDE SEQUENCE [LARGE SCALE GENOMIC DNA]</scope>
</reference>
<feature type="compositionally biased region" description="Basic and acidic residues" evidence="1">
    <location>
        <begin position="814"/>
        <end position="830"/>
    </location>
</feature>
<keyword evidence="2" id="KW-1133">Transmembrane helix</keyword>
<dbReference type="Pfam" id="PF15447">
    <property type="entry name" value="NTS"/>
    <property type="match status" value="1"/>
</dbReference>
<evidence type="ECO:0000259" key="7">
    <source>
        <dbReference type="Pfam" id="PF18562"/>
    </source>
</evidence>
<name>A0A2P9D4X6_PLARE</name>
<feature type="compositionally biased region" description="Polar residues" evidence="1">
    <location>
        <begin position="1991"/>
        <end position="2010"/>
    </location>
</feature>
<evidence type="ECO:0000313" key="9">
    <source>
        <dbReference type="EMBL" id="SOV76095.1"/>
    </source>
</evidence>
<dbReference type="FunFam" id="1.20.58.830:FF:000001">
    <property type="entry name" value="Erythrocyte membrane protein 1, PfEMP1"/>
    <property type="match status" value="1"/>
</dbReference>
<proteinExistence type="predicted"/>
<feature type="domain" description="Cysteine-rich interdomain region 1 gamma" evidence="7">
    <location>
        <begin position="1504"/>
        <end position="1555"/>
    </location>
</feature>
<evidence type="ECO:0000259" key="5">
    <source>
        <dbReference type="Pfam" id="PF15445"/>
    </source>
</evidence>
<feature type="domain" description="Plasmodium falciparum erythrocyte membrane protein-1 N-terminal segment" evidence="6">
    <location>
        <begin position="13"/>
        <end position="47"/>
    </location>
</feature>
<dbReference type="Pfam" id="PF18562">
    <property type="entry name" value="CIDR1_gamma"/>
    <property type="match status" value="1"/>
</dbReference>
<dbReference type="InterPro" id="IPR029210">
    <property type="entry name" value="PfEMP1_NTS"/>
</dbReference>
<evidence type="ECO:0000259" key="6">
    <source>
        <dbReference type="Pfam" id="PF15447"/>
    </source>
</evidence>
<dbReference type="OrthoDB" id="378897at2759"/>
<feature type="compositionally biased region" description="Gly residues" evidence="1">
    <location>
        <begin position="416"/>
        <end position="425"/>
    </location>
</feature>
<feature type="region of interest" description="Disordered" evidence="1">
    <location>
        <begin position="1143"/>
        <end position="1163"/>
    </location>
</feature>
<feature type="domain" description="Duffy-antigen binding" evidence="4">
    <location>
        <begin position="946"/>
        <end position="1255"/>
    </location>
</feature>
<feature type="region of interest" description="Disordered" evidence="1">
    <location>
        <begin position="583"/>
        <end position="603"/>
    </location>
</feature>
<feature type="compositionally biased region" description="Acidic residues" evidence="1">
    <location>
        <begin position="842"/>
        <end position="864"/>
    </location>
</feature>
<protein>
    <submittedName>
        <fullName evidence="9">Erythrocyte membrane protein 1, PfEMP1, putative</fullName>
    </submittedName>
</protein>
<dbReference type="VEuPathDB" id="PlasmoDB:PRG01_0403600"/>
<gene>
    <name evidence="9" type="ORF">PRG01_0403600</name>
</gene>
<feature type="transmembrane region" description="Helical" evidence="2">
    <location>
        <begin position="1836"/>
        <end position="1857"/>
    </location>
</feature>
<dbReference type="VEuPathDB" id="PlasmoDB:PRCDC_0037500"/>
<evidence type="ECO:0000256" key="1">
    <source>
        <dbReference type="SAM" id="MobiDB-lite"/>
    </source>
</evidence>
<evidence type="ECO:0000313" key="10">
    <source>
        <dbReference type="Proteomes" id="UP000240500"/>
    </source>
</evidence>
<dbReference type="FunFam" id="1.20.58.1930:FF:000001">
    <property type="entry name" value="Erythrocyte membrane protein 1, PfEMP1"/>
    <property type="match status" value="1"/>
</dbReference>
<feature type="domain" description="Duffy-binding-like" evidence="3">
    <location>
        <begin position="1572"/>
        <end position="1711"/>
    </location>
</feature>
<feature type="region of interest" description="Disordered" evidence="1">
    <location>
        <begin position="814"/>
        <end position="887"/>
    </location>
</feature>
<evidence type="ECO:0000256" key="2">
    <source>
        <dbReference type="SAM" id="Phobius"/>
    </source>
</evidence>
<feature type="domain" description="Duffy-binding-like" evidence="8">
    <location>
        <begin position="330"/>
        <end position="491"/>
    </location>
</feature>
<feature type="compositionally biased region" description="Basic and acidic residues" evidence="1">
    <location>
        <begin position="589"/>
        <end position="600"/>
    </location>
</feature>
<feature type="compositionally biased region" description="Basic and acidic residues" evidence="1">
    <location>
        <begin position="1748"/>
        <end position="1766"/>
    </location>
</feature>
<dbReference type="InterPro" id="IPR044932">
    <property type="entry name" value="PfEMP1_ATS_sf"/>
</dbReference>
<dbReference type="Pfam" id="PF03011">
    <property type="entry name" value="PFEMP"/>
    <property type="match status" value="2"/>
</dbReference>
<keyword evidence="2" id="KW-0472">Membrane</keyword>
<evidence type="ECO:0000259" key="4">
    <source>
        <dbReference type="Pfam" id="PF05424"/>
    </source>
</evidence>
<dbReference type="VEuPathDB" id="PlasmoDB:PRCDC_0036100"/>
<dbReference type="Pfam" id="PF15445">
    <property type="entry name" value="ATS"/>
    <property type="match status" value="1"/>
</dbReference>
<dbReference type="FunFam" id="1.20.1310.20:FF:000001">
    <property type="entry name" value="Erythrocyte membrane protein 1, PfEMP1"/>
    <property type="match status" value="1"/>
</dbReference>
<dbReference type="FunFam" id="1.20.58.830:FF:000003">
    <property type="entry name" value="Erythrocyte membrane protein 1, PfEMP1"/>
    <property type="match status" value="1"/>
</dbReference>
<dbReference type="SUPFAM" id="SSF140924">
    <property type="entry name" value="Duffy binding domain-like"/>
    <property type="match status" value="4"/>
</dbReference>
<dbReference type="GO" id="GO:0016020">
    <property type="term" value="C:membrane"/>
    <property type="evidence" value="ECO:0007669"/>
    <property type="project" value="InterPro"/>
</dbReference>
<feature type="domain" description="Plasmodium falciparum erythrocyte membrane protein 1 acidic terminal segment" evidence="5">
    <location>
        <begin position="2065"/>
        <end position="2346"/>
    </location>
</feature>
<feature type="compositionally biased region" description="Basic and acidic residues" evidence="1">
    <location>
        <begin position="865"/>
        <end position="887"/>
    </location>
</feature>
<feature type="region of interest" description="Disordered" evidence="1">
    <location>
        <begin position="2066"/>
        <end position="2088"/>
    </location>
</feature>